<dbReference type="Proteomes" id="UP000249949">
    <property type="component" value="Chromosome"/>
</dbReference>
<accession>A0A2Z2HLP4</accession>
<reference evidence="1 2" key="1">
    <citation type="journal article" date="2017" name="Environ. Microbiol.">
        <title>Genome and epigenome of a novel marine Thaumarchaeota strain suggest viral infection, phosphorothioation DNA modification and multiple restriction systems.</title>
        <authorList>
            <person name="Ahlgren N.A."/>
            <person name="Chen Y."/>
            <person name="Needham D.M."/>
            <person name="Parada A.E."/>
            <person name="Sachdeva R."/>
            <person name="Trinh V."/>
            <person name="Chen T."/>
            <person name="Fuhrman J.A."/>
        </authorList>
    </citation>
    <scope>NUCLEOTIDE SEQUENCE [LARGE SCALE GENOMIC DNA]</scope>
    <source>
        <strain evidence="1 2">SPOT01</strain>
    </source>
</reference>
<dbReference type="EMBL" id="CP021324">
    <property type="protein sequence ID" value="ARS64844.1"/>
    <property type="molecule type" value="Genomic_DNA"/>
</dbReference>
<name>A0A2Z2HLP4_9ARCH</name>
<proteinExistence type="predicted"/>
<dbReference type="AlphaFoldDB" id="A0A2Z2HLP4"/>
<dbReference type="OrthoDB" id="375486at2157"/>
<keyword evidence="2" id="KW-1185">Reference proteome</keyword>
<protein>
    <submittedName>
        <fullName evidence="1">Uncharacterized protein</fullName>
    </submittedName>
</protein>
<gene>
    <name evidence="1" type="ORF">NMSP_1229</name>
</gene>
<dbReference type="KEGG" id="nct:NMSP_1229"/>
<evidence type="ECO:0000313" key="2">
    <source>
        <dbReference type="Proteomes" id="UP000249949"/>
    </source>
</evidence>
<dbReference type="GeneID" id="32901679"/>
<evidence type="ECO:0000313" key="1">
    <source>
        <dbReference type="EMBL" id="ARS64844.1"/>
    </source>
</evidence>
<organism evidence="1 2">
    <name type="scientific">Candidatus Nitrosomarinus catalinensis</name>
    <dbReference type="NCBI Taxonomy" id="1898749"/>
    <lineage>
        <taxon>Archaea</taxon>
        <taxon>Nitrososphaerota</taxon>
        <taxon>Nitrososphaeria</taxon>
        <taxon>Nitrosopumilales</taxon>
        <taxon>Nitrosopumilaceae</taxon>
        <taxon>Candidatus Nitrosomarinus</taxon>
    </lineage>
</organism>
<dbReference type="RefSeq" id="WP_086907890.1">
    <property type="nucleotide sequence ID" value="NZ_CP021324.1"/>
</dbReference>
<sequence length="130" mass="14934">MSEKEAKDYFKKLMNDTQNKIDDIDNDTAITEGPIENNHEKEKYPDFEVKIDKSEPNQKQNMSEGEPKKSKIAMATLKMPDGKEVEIPLPPKVFKTGREGYYAQIAAFVYDDEVYGGQIQVWKKTPKAEE</sequence>